<sequence>MISKSFVLGLLTLTWPLLKVVFQFYTTGTAYSKSDPEFATSLAANIRLTLMSHLGDYLEATDFQIFPFPMTPLFGKLGGRKFAQLRGFGDPVAGKDTLVWVSKPEGAKKAVLYLHGGGYALPLSIGQLEGIIAVNYAIKPENRDSLALAILDYSPTAYGDTYPTQIFEAVEAYRELVSQGYEVVVLGDSAGANLALAVARFFAYPEEAKAHFSQYPKFAWNFSVVAAPRHLVLISPWISPYTAPEPTPGVDHSGDSSPKKADMGLWYIGKEKKEDVWPFVNFQKTNYADHWAKVPAFNGEGGCLLTYGERELLRKGQEEFCARNARHISVHMYPGGVHDAMFAAEARNLGNDEAIMAGAHRSKFTFGLVGKFLDEVCQEE</sequence>
<comment type="caution">
    <text evidence="3">The sequence shown here is derived from an EMBL/GenBank/DDBJ whole genome shotgun (WGS) entry which is preliminary data.</text>
</comment>
<evidence type="ECO:0000256" key="2">
    <source>
        <dbReference type="SAM" id="SignalP"/>
    </source>
</evidence>
<dbReference type="Gene3D" id="3.40.50.1820">
    <property type="entry name" value="alpha/beta hydrolase"/>
    <property type="match status" value="1"/>
</dbReference>
<reference evidence="3 4" key="1">
    <citation type="submission" date="2017-12" db="EMBL/GenBank/DDBJ databases">
        <title>Genome Sequence of a Multidrug-Resistant Candida haemulonii Isolate from a Patient with Chronic Leg Ulcers in Israel.</title>
        <authorList>
            <person name="Chow N.A."/>
            <person name="Gade L."/>
            <person name="Batra D."/>
            <person name="Rowe L.A."/>
            <person name="Ben-Ami R."/>
            <person name="Loparev V.N."/>
            <person name="Litvintseva A.P."/>
        </authorList>
    </citation>
    <scope>NUCLEOTIDE SEQUENCE [LARGE SCALE GENOMIC DNA]</scope>
    <source>
        <strain evidence="3 4">B11899</strain>
    </source>
</reference>
<dbReference type="GeneID" id="37009950"/>
<proteinExistence type="predicted"/>
<evidence type="ECO:0000313" key="3">
    <source>
        <dbReference type="EMBL" id="PVH21955.1"/>
    </source>
</evidence>
<protein>
    <recommendedName>
        <fullName evidence="5">Alpha/beta hydrolase fold-3 domain-containing protein</fullName>
    </recommendedName>
</protein>
<dbReference type="GO" id="GO:0016787">
    <property type="term" value="F:hydrolase activity"/>
    <property type="evidence" value="ECO:0007669"/>
    <property type="project" value="UniProtKB-KW"/>
</dbReference>
<dbReference type="OrthoDB" id="2152029at2759"/>
<dbReference type="InterPro" id="IPR050300">
    <property type="entry name" value="GDXG_lipolytic_enzyme"/>
</dbReference>
<keyword evidence="4" id="KW-1185">Reference proteome</keyword>
<dbReference type="STRING" id="45357.A0A2V1AVV0"/>
<dbReference type="PANTHER" id="PTHR48081">
    <property type="entry name" value="AB HYDROLASE SUPERFAMILY PROTEIN C4A8.06C"/>
    <property type="match status" value="1"/>
</dbReference>
<organism evidence="3 4">
    <name type="scientific">Candidozyma haemuli</name>
    <dbReference type="NCBI Taxonomy" id="45357"/>
    <lineage>
        <taxon>Eukaryota</taxon>
        <taxon>Fungi</taxon>
        <taxon>Dikarya</taxon>
        <taxon>Ascomycota</taxon>
        <taxon>Saccharomycotina</taxon>
        <taxon>Pichiomycetes</taxon>
        <taxon>Metschnikowiaceae</taxon>
        <taxon>Candidozyma</taxon>
    </lineage>
</organism>
<name>A0A2V1AVV0_9ASCO</name>
<dbReference type="SUPFAM" id="SSF53474">
    <property type="entry name" value="alpha/beta-Hydrolases"/>
    <property type="match status" value="1"/>
</dbReference>
<evidence type="ECO:0000256" key="1">
    <source>
        <dbReference type="ARBA" id="ARBA00022801"/>
    </source>
</evidence>
<accession>A0A2V1AVV0</accession>
<dbReference type="PANTHER" id="PTHR48081:SF31">
    <property type="entry name" value="STERYL ACETYL HYDROLASE MUG81-RELATED"/>
    <property type="match status" value="1"/>
</dbReference>
<evidence type="ECO:0008006" key="5">
    <source>
        <dbReference type="Google" id="ProtNLM"/>
    </source>
</evidence>
<dbReference type="InterPro" id="IPR019436">
    <property type="entry name" value="Say1-like"/>
</dbReference>
<dbReference type="Pfam" id="PF10340">
    <property type="entry name" value="Say1_Mug180"/>
    <property type="match status" value="1"/>
</dbReference>
<feature type="chain" id="PRO_5016014390" description="Alpha/beta hydrolase fold-3 domain-containing protein" evidence="2">
    <location>
        <begin position="33"/>
        <end position="380"/>
    </location>
</feature>
<dbReference type="AlphaFoldDB" id="A0A2V1AVV0"/>
<dbReference type="EMBL" id="PKFO01000006">
    <property type="protein sequence ID" value="PVH21955.1"/>
    <property type="molecule type" value="Genomic_DNA"/>
</dbReference>
<dbReference type="Proteomes" id="UP000244309">
    <property type="component" value="Unassembled WGS sequence"/>
</dbReference>
<keyword evidence="1" id="KW-0378">Hydrolase</keyword>
<dbReference type="InterPro" id="IPR029058">
    <property type="entry name" value="AB_hydrolase_fold"/>
</dbReference>
<keyword evidence="2" id="KW-0732">Signal</keyword>
<evidence type="ECO:0000313" key="4">
    <source>
        <dbReference type="Proteomes" id="UP000244309"/>
    </source>
</evidence>
<dbReference type="RefSeq" id="XP_025342895.1">
    <property type="nucleotide sequence ID" value="XM_025488233.1"/>
</dbReference>
<gene>
    <name evidence="3" type="ORF">CXQ85_004620</name>
</gene>
<dbReference type="VEuPathDB" id="FungiDB:CXQ85_004620"/>
<feature type="signal peptide" evidence="2">
    <location>
        <begin position="1"/>
        <end position="32"/>
    </location>
</feature>